<dbReference type="InterPro" id="IPR050641">
    <property type="entry name" value="RIFMO-like"/>
</dbReference>
<evidence type="ECO:0000256" key="4">
    <source>
        <dbReference type="ARBA" id="ARBA00022827"/>
    </source>
</evidence>
<dbReference type="EMBL" id="BJYY01000002">
    <property type="protein sequence ID" value="GEO33112.1"/>
    <property type="molecule type" value="Genomic_DNA"/>
</dbReference>
<evidence type="ECO:0000256" key="3">
    <source>
        <dbReference type="ARBA" id="ARBA00022630"/>
    </source>
</evidence>
<dbReference type="PRINTS" id="PR00420">
    <property type="entry name" value="RNGMNOXGNASE"/>
</dbReference>
<evidence type="ECO:0000256" key="1">
    <source>
        <dbReference type="ARBA" id="ARBA00001974"/>
    </source>
</evidence>
<dbReference type="Proteomes" id="UP000321181">
    <property type="component" value="Unassembled WGS sequence"/>
</dbReference>
<evidence type="ECO:0000313" key="7">
    <source>
        <dbReference type="Proteomes" id="UP000321181"/>
    </source>
</evidence>
<keyword evidence="3" id="KW-0285">Flavoprotein</keyword>
<dbReference type="Gene3D" id="3.40.30.120">
    <property type="match status" value="1"/>
</dbReference>
<protein>
    <submittedName>
        <fullName evidence="6">FAD-binding monooxygenase</fullName>
    </submittedName>
</protein>
<dbReference type="GO" id="GO:0016709">
    <property type="term" value="F:oxidoreductase activity, acting on paired donors, with incorporation or reduction of molecular oxygen, NAD(P)H as one donor, and incorporation of one atom of oxygen"/>
    <property type="evidence" value="ECO:0007669"/>
    <property type="project" value="UniProtKB-ARBA"/>
</dbReference>
<dbReference type="InterPro" id="IPR002938">
    <property type="entry name" value="FAD-bd"/>
</dbReference>
<accession>A0A512D9F1</accession>
<dbReference type="SUPFAM" id="SSF52833">
    <property type="entry name" value="Thioredoxin-like"/>
    <property type="match status" value="1"/>
</dbReference>
<proteinExistence type="inferred from homology"/>
<dbReference type="SUPFAM" id="SSF51905">
    <property type="entry name" value="FAD/NAD(P)-binding domain"/>
    <property type="match status" value="1"/>
</dbReference>
<keyword evidence="7" id="KW-1185">Reference proteome</keyword>
<dbReference type="PANTHER" id="PTHR43004">
    <property type="entry name" value="TRK SYSTEM POTASSIUM UPTAKE PROTEIN"/>
    <property type="match status" value="1"/>
</dbReference>
<dbReference type="InterPro" id="IPR036188">
    <property type="entry name" value="FAD/NAD-bd_sf"/>
</dbReference>
<dbReference type="Pfam" id="PF21274">
    <property type="entry name" value="Rng_hyd_C"/>
    <property type="match status" value="1"/>
</dbReference>
<keyword evidence="6" id="KW-0560">Oxidoreductase</keyword>
<dbReference type="RefSeq" id="WP_146900399.1">
    <property type="nucleotide sequence ID" value="NZ_BAAARM010000001.1"/>
</dbReference>
<dbReference type="Pfam" id="PF01494">
    <property type="entry name" value="FAD_binding_3"/>
    <property type="match status" value="1"/>
</dbReference>
<comment type="similarity">
    <text evidence="2">Belongs to the PheA/TfdB FAD monooxygenase family.</text>
</comment>
<evidence type="ECO:0000259" key="5">
    <source>
        <dbReference type="Pfam" id="PF01494"/>
    </source>
</evidence>
<reference evidence="6 7" key="1">
    <citation type="submission" date="2019-07" db="EMBL/GenBank/DDBJ databases">
        <title>Whole genome shotgun sequence of Cellulomonas aerilata NBRC 106308.</title>
        <authorList>
            <person name="Hosoyama A."/>
            <person name="Uohara A."/>
            <person name="Ohji S."/>
            <person name="Ichikawa N."/>
        </authorList>
    </citation>
    <scope>NUCLEOTIDE SEQUENCE [LARGE SCALE GENOMIC DNA]</scope>
    <source>
        <strain evidence="6 7">NBRC 106308</strain>
    </source>
</reference>
<dbReference type="Gene3D" id="3.50.50.60">
    <property type="entry name" value="FAD/NAD(P)-binding domain"/>
    <property type="match status" value="1"/>
</dbReference>
<dbReference type="AlphaFoldDB" id="A0A512D9F1"/>
<dbReference type="OrthoDB" id="4246007at2"/>
<evidence type="ECO:0000313" key="6">
    <source>
        <dbReference type="EMBL" id="GEO33112.1"/>
    </source>
</evidence>
<feature type="domain" description="FAD-binding" evidence="5">
    <location>
        <begin position="17"/>
        <end position="356"/>
    </location>
</feature>
<name>A0A512D9F1_9CELL</name>
<evidence type="ECO:0000256" key="2">
    <source>
        <dbReference type="ARBA" id="ARBA00007801"/>
    </source>
</evidence>
<keyword evidence="4" id="KW-0274">FAD</keyword>
<dbReference type="Gene3D" id="3.30.70.2450">
    <property type="match status" value="1"/>
</dbReference>
<dbReference type="PANTHER" id="PTHR43004:SF19">
    <property type="entry name" value="BINDING MONOOXYGENASE, PUTATIVE (JCVI)-RELATED"/>
    <property type="match status" value="1"/>
</dbReference>
<gene>
    <name evidence="6" type="ORF">CAE01nite_08370</name>
</gene>
<dbReference type="GO" id="GO:0071949">
    <property type="term" value="F:FAD binding"/>
    <property type="evidence" value="ECO:0007669"/>
    <property type="project" value="InterPro"/>
</dbReference>
<comment type="cofactor">
    <cofactor evidence="1">
        <name>FAD</name>
        <dbReference type="ChEBI" id="CHEBI:57692"/>
    </cofactor>
</comment>
<sequence>MPDPALDEVADEVDEVVDVLVVGAGPTGLALAAELHAHGVRPRVVDRHQDRVHESRALALQPRTLEVLAGRGISDRLVARGNRAVRLRVHTARRTVEVPLFDIGLDDTSYPYLLFLSQAETESVLGEHLRSGGVTLERGVELVGLTQDDDGVTCRVRDGSGTDRTVRARYVVGCDGARSTVRRLTGIAFRGAAYPQHFVLADLEADVLDPGAAHVFLSGDGPLLFFPLGRPTMWRLIAMRPRGAPLPPDGVTLADLQRVVDARTGGTVGLRDPEWMTDFRLQHRGAERYRAGRVLLAGDAAHVHSPAGAQGMNTGIQDAVDLGWKLALVTQGRGVAALLDTYEAERAPVGRAVLRLTDRAFAAATSSHPLVRLARTHVAPVVLEALTHAHGTRARAFRTVAELRIRYARSPLSTSGGRSRRAPRPGDRLPDALVLVAGGTSTLHRRLHHPGFHLLLWDPDATCPPQTVRAVETRYPGVVTVHRLGPRRSGNPVQDLTGHLARRLGLPRTRPAYLLVRPDGHVAHRGDGDLRPLRRYLETWLVAAS</sequence>
<dbReference type="InterPro" id="IPR036249">
    <property type="entry name" value="Thioredoxin-like_sf"/>
</dbReference>
<comment type="caution">
    <text evidence="6">The sequence shown here is derived from an EMBL/GenBank/DDBJ whole genome shotgun (WGS) entry which is preliminary data.</text>
</comment>
<organism evidence="6 7">
    <name type="scientific">Cellulomonas aerilata</name>
    <dbReference type="NCBI Taxonomy" id="515326"/>
    <lineage>
        <taxon>Bacteria</taxon>
        <taxon>Bacillati</taxon>
        <taxon>Actinomycetota</taxon>
        <taxon>Actinomycetes</taxon>
        <taxon>Micrococcales</taxon>
        <taxon>Cellulomonadaceae</taxon>
        <taxon>Cellulomonas</taxon>
    </lineage>
</organism>
<keyword evidence="6" id="KW-0503">Monooxygenase</keyword>